<reference evidence="1" key="2">
    <citation type="journal article" date="2021" name="PeerJ">
        <title>Extensive microbial diversity within the chicken gut microbiome revealed by metagenomics and culture.</title>
        <authorList>
            <person name="Gilroy R."/>
            <person name="Ravi A."/>
            <person name="Getino M."/>
            <person name="Pursley I."/>
            <person name="Horton D.L."/>
            <person name="Alikhan N.F."/>
            <person name="Baker D."/>
            <person name="Gharbi K."/>
            <person name="Hall N."/>
            <person name="Watson M."/>
            <person name="Adriaenssens E.M."/>
            <person name="Foster-Nyarko E."/>
            <person name="Jarju S."/>
            <person name="Secka A."/>
            <person name="Antonio M."/>
            <person name="Oren A."/>
            <person name="Chaudhuri R.R."/>
            <person name="La Ragione R."/>
            <person name="Hildebrand F."/>
            <person name="Pallen M.J."/>
        </authorList>
    </citation>
    <scope>NUCLEOTIDE SEQUENCE</scope>
    <source>
        <strain evidence="1">7293</strain>
    </source>
</reference>
<dbReference type="EMBL" id="JADIMT010000104">
    <property type="protein sequence ID" value="MBO8437157.1"/>
    <property type="molecule type" value="Genomic_DNA"/>
</dbReference>
<protein>
    <submittedName>
        <fullName evidence="1">Uncharacterized protein</fullName>
    </submittedName>
</protein>
<evidence type="ECO:0000313" key="2">
    <source>
        <dbReference type="Proteomes" id="UP000823615"/>
    </source>
</evidence>
<proteinExistence type="predicted"/>
<dbReference type="Proteomes" id="UP000823615">
    <property type="component" value="Unassembled WGS sequence"/>
</dbReference>
<comment type="caution">
    <text evidence="1">The sequence shown here is derived from an EMBL/GenBank/DDBJ whole genome shotgun (WGS) entry which is preliminary data.</text>
</comment>
<dbReference type="AlphaFoldDB" id="A0A9D9E1T1"/>
<evidence type="ECO:0000313" key="1">
    <source>
        <dbReference type="EMBL" id="MBO8437157.1"/>
    </source>
</evidence>
<name>A0A9D9E1T1_9SPIO</name>
<sequence>MDIRRLSLWEGRYATYMSNDIFSALIEDQGEVLLELTSRTLSGARINALALPYFRGTGSGVISDANGEWWQNSEALYQAGGGYFTFPSSSSEHINSVSTYWTLRRYGTEEEHGGVWRLSEMKSREEGNRFRLEKVDLLLPGHPVLYTALRITNTGEEELRGSLSWHSMLSSPLLETASLISSDARYWTAYALSRRESGFNRIMPGVVFDDLKHAPLVRGGNADAGFVPPPTGTYDYMIGKIPDKNPVGWAALNNPKCQLIYFMFTPRAEENDSFTFPNVDIAENYLGRMDAPWALFDGGTPEIRSVTLGFNTGPKGTKNLSLQPGQSRTVFVGNGFISYDNPRIGLGFYSVEFTEEGVVFKRTKSWALLPSDYHFRALKSLLEKLSESGEA</sequence>
<organism evidence="1 2">
    <name type="scientific">Candidatus Ornithospirochaeta stercoripullorum</name>
    <dbReference type="NCBI Taxonomy" id="2840899"/>
    <lineage>
        <taxon>Bacteria</taxon>
        <taxon>Pseudomonadati</taxon>
        <taxon>Spirochaetota</taxon>
        <taxon>Spirochaetia</taxon>
        <taxon>Spirochaetales</taxon>
        <taxon>Spirochaetaceae</taxon>
        <taxon>Spirochaetaceae incertae sedis</taxon>
        <taxon>Candidatus Ornithospirochaeta</taxon>
    </lineage>
</organism>
<reference evidence="1" key="1">
    <citation type="submission" date="2020-10" db="EMBL/GenBank/DDBJ databases">
        <authorList>
            <person name="Gilroy R."/>
        </authorList>
    </citation>
    <scope>NUCLEOTIDE SEQUENCE</scope>
    <source>
        <strain evidence="1">7293</strain>
    </source>
</reference>
<accession>A0A9D9E1T1</accession>
<gene>
    <name evidence="1" type="ORF">IAA97_09300</name>
</gene>